<protein>
    <submittedName>
        <fullName evidence="3">Uncharacterized protein</fullName>
    </submittedName>
</protein>
<proteinExistence type="predicted"/>
<dbReference type="AlphaFoldDB" id="A0A8K0JEQ6"/>
<feature type="region of interest" description="Disordered" evidence="1">
    <location>
        <begin position="252"/>
        <end position="273"/>
    </location>
</feature>
<feature type="transmembrane region" description="Helical" evidence="2">
    <location>
        <begin position="160"/>
        <end position="184"/>
    </location>
</feature>
<evidence type="ECO:0000256" key="1">
    <source>
        <dbReference type="SAM" id="MobiDB-lite"/>
    </source>
</evidence>
<keyword evidence="2" id="KW-1133">Transmembrane helix</keyword>
<feature type="transmembrane region" description="Helical" evidence="2">
    <location>
        <begin position="45"/>
        <end position="66"/>
    </location>
</feature>
<evidence type="ECO:0000313" key="4">
    <source>
        <dbReference type="Proteomes" id="UP000812966"/>
    </source>
</evidence>
<keyword evidence="2" id="KW-0812">Transmembrane</keyword>
<feature type="compositionally biased region" description="Basic and acidic residues" evidence="1">
    <location>
        <begin position="252"/>
        <end position="263"/>
    </location>
</feature>
<reference evidence="3" key="1">
    <citation type="submission" date="2020-04" db="EMBL/GenBank/DDBJ databases">
        <title>Analysis of mating type loci in Filobasidium floriforme.</title>
        <authorList>
            <person name="Nowrousian M."/>
        </authorList>
    </citation>
    <scope>NUCLEOTIDE SEQUENCE</scope>
    <source>
        <strain evidence="3">CBS 6242</strain>
    </source>
</reference>
<dbReference type="EMBL" id="JABELV010000220">
    <property type="protein sequence ID" value="KAG7527901.1"/>
    <property type="molecule type" value="Genomic_DNA"/>
</dbReference>
<feature type="transmembrane region" description="Helical" evidence="2">
    <location>
        <begin position="204"/>
        <end position="226"/>
    </location>
</feature>
<sequence length="273" mass="30115">MMMVRSKLETLHSVRLPHRINKHTQHIHDHTTTAMRAAIKHHLNVNLLVVLFLVSVIGAAISGSFIRYTTSNFWGESVGPCKLRTGSFLCPDTAALTRWRLTLSVYNDRTGRWYYSQGTIGHRYYHATGAILAGFILIWIASASFLVANLGTIGRSENRLTGLGFECGSLLPGWTVLLIGVAVFTTNVQWQRCISQQFCGLARATLGVAWGTVGVTLLAISCLIYLGRCRSPIDNRTGWCRSTLAGMQEEADPLRTGKRDRLPSNDGAEPQGI</sequence>
<name>A0A8K0JEQ6_9TREE</name>
<organism evidence="3 4">
    <name type="scientific">Filobasidium floriforme</name>
    <dbReference type="NCBI Taxonomy" id="5210"/>
    <lineage>
        <taxon>Eukaryota</taxon>
        <taxon>Fungi</taxon>
        <taxon>Dikarya</taxon>
        <taxon>Basidiomycota</taxon>
        <taxon>Agaricomycotina</taxon>
        <taxon>Tremellomycetes</taxon>
        <taxon>Filobasidiales</taxon>
        <taxon>Filobasidiaceae</taxon>
        <taxon>Filobasidium</taxon>
    </lineage>
</organism>
<accession>A0A8K0JEQ6</accession>
<keyword evidence="2" id="KW-0472">Membrane</keyword>
<keyword evidence="4" id="KW-1185">Reference proteome</keyword>
<evidence type="ECO:0000313" key="3">
    <source>
        <dbReference type="EMBL" id="KAG7527901.1"/>
    </source>
</evidence>
<feature type="transmembrane region" description="Helical" evidence="2">
    <location>
        <begin position="124"/>
        <end position="148"/>
    </location>
</feature>
<gene>
    <name evidence="3" type="ORF">FFLO_06526</name>
</gene>
<comment type="caution">
    <text evidence="3">The sequence shown here is derived from an EMBL/GenBank/DDBJ whole genome shotgun (WGS) entry which is preliminary data.</text>
</comment>
<dbReference type="Proteomes" id="UP000812966">
    <property type="component" value="Unassembled WGS sequence"/>
</dbReference>
<evidence type="ECO:0000256" key="2">
    <source>
        <dbReference type="SAM" id="Phobius"/>
    </source>
</evidence>